<dbReference type="PANTHER" id="PTHR30137">
    <property type="entry name" value="LUCIFERASE-LIKE MONOOXYGENASE"/>
    <property type="match status" value="1"/>
</dbReference>
<dbReference type="InterPro" id="IPR036661">
    <property type="entry name" value="Luciferase-like_sf"/>
</dbReference>
<evidence type="ECO:0000256" key="2">
    <source>
        <dbReference type="ARBA" id="ARBA00023033"/>
    </source>
</evidence>
<accession>A0ABV4CN90</accession>
<dbReference type="InterPro" id="IPR011251">
    <property type="entry name" value="Luciferase-like_dom"/>
</dbReference>
<dbReference type="InterPro" id="IPR024011">
    <property type="entry name" value="Biosynth_lucif-like_mOase_dom"/>
</dbReference>
<dbReference type="EMBL" id="JBGEHV010000050">
    <property type="protein sequence ID" value="MEY8042194.1"/>
    <property type="molecule type" value="Genomic_DNA"/>
</dbReference>
<dbReference type="Proteomes" id="UP001564626">
    <property type="component" value="Unassembled WGS sequence"/>
</dbReference>
<gene>
    <name evidence="4" type="ORF">AB8O55_22505</name>
</gene>
<keyword evidence="5" id="KW-1185">Reference proteome</keyword>
<protein>
    <submittedName>
        <fullName evidence="4">MupA/Atu3671 family FMN-dependent luciferase-like monooxygenase</fullName>
    </submittedName>
</protein>
<dbReference type="SUPFAM" id="SSF51679">
    <property type="entry name" value="Bacterial luciferase-like"/>
    <property type="match status" value="1"/>
</dbReference>
<keyword evidence="1" id="KW-0560">Oxidoreductase</keyword>
<dbReference type="Pfam" id="PF00296">
    <property type="entry name" value="Bac_luciferase"/>
    <property type="match status" value="1"/>
</dbReference>
<reference evidence="4 5" key="1">
    <citation type="submission" date="2024-08" db="EMBL/GenBank/DDBJ databases">
        <title>Genome mining of Saccharopolyspora cebuensis PGLac3 from Nigerian medicinal plant.</title>
        <authorList>
            <person name="Ezeobiora C.E."/>
            <person name="Igbokwe N.H."/>
            <person name="Amin D.H."/>
            <person name="Mendie U.E."/>
        </authorList>
    </citation>
    <scope>NUCLEOTIDE SEQUENCE [LARGE SCALE GENOMIC DNA]</scope>
    <source>
        <strain evidence="4 5">PGLac3</strain>
    </source>
</reference>
<dbReference type="PANTHER" id="PTHR30137:SF8">
    <property type="entry name" value="BLR5498 PROTEIN"/>
    <property type="match status" value="1"/>
</dbReference>
<comment type="caution">
    <text evidence="4">The sequence shown here is derived from an EMBL/GenBank/DDBJ whole genome shotgun (WGS) entry which is preliminary data.</text>
</comment>
<dbReference type="NCBIfam" id="TIGR04020">
    <property type="entry name" value="seco_metab_LLM"/>
    <property type="match status" value="1"/>
</dbReference>
<dbReference type="RefSeq" id="WP_369775320.1">
    <property type="nucleotide sequence ID" value="NZ_JBGEHV010000050.1"/>
</dbReference>
<sequence>MDFSLFYFTYDGAGGCQRALHSLLIEGARFADRHGFTAVWTPEQHFHPFGGIYPNPALAGAAVAAITDRIEIRAGSVVGPLHDPIGNAEEWAMVDNLSDGRVALSFGPGWGGTDFVLAPEDYSQRREVLLRTIDTVRRLWRQEEIELADGTAEPASKSIYPAPIRPEVPFWLTSAGSLETFRAAGQIGAGLLTHLLCHNLDELAKKITIYREAYAGTEAPQVAVMLPAFLGQDREVVRRTARVPFLRTQAGQLLHAPGDVLPGVDPDDVAPEDLEFVVEQAFDSYIESGGLFGQVEVAARLLDRLAEIGVDEVACMIDLDVEASAVLASLGHLAALKDAWRRS</sequence>
<dbReference type="CDD" id="cd01097">
    <property type="entry name" value="Tetrahydromethanopterin_reductase"/>
    <property type="match status" value="1"/>
</dbReference>
<feature type="domain" description="Luciferase-like" evidence="3">
    <location>
        <begin position="24"/>
        <end position="255"/>
    </location>
</feature>
<evidence type="ECO:0000256" key="1">
    <source>
        <dbReference type="ARBA" id="ARBA00023002"/>
    </source>
</evidence>
<dbReference type="InterPro" id="IPR050766">
    <property type="entry name" value="Bact_Lucif_Oxidored"/>
</dbReference>
<evidence type="ECO:0000313" key="4">
    <source>
        <dbReference type="EMBL" id="MEY8042194.1"/>
    </source>
</evidence>
<evidence type="ECO:0000313" key="5">
    <source>
        <dbReference type="Proteomes" id="UP001564626"/>
    </source>
</evidence>
<name>A0ABV4CN90_9PSEU</name>
<organism evidence="4 5">
    <name type="scientific">Saccharopolyspora cebuensis</name>
    <dbReference type="NCBI Taxonomy" id="418759"/>
    <lineage>
        <taxon>Bacteria</taxon>
        <taxon>Bacillati</taxon>
        <taxon>Actinomycetota</taxon>
        <taxon>Actinomycetes</taxon>
        <taxon>Pseudonocardiales</taxon>
        <taxon>Pseudonocardiaceae</taxon>
        <taxon>Saccharopolyspora</taxon>
    </lineage>
</organism>
<proteinExistence type="predicted"/>
<dbReference type="Gene3D" id="3.20.20.30">
    <property type="entry name" value="Luciferase-like domain"/>
    <property type="match status" value="1"/>
</dbReference>
<evidence type="ECO:0000259" key="3">
    <source>
        <dbReference type="Pfam" id="PF00296"/>
    </source>
</evidence>
<keyword evidence="2" id="KW-0503">Monooxygenase</keyword>